<dbReference type="InterPro" id="IPR027417">
    <property type="entry name" value="P-loop_NTPase"/>
</dbReference>
<dbReference type="RefSeq" id="WP_185045402.1">
    <property type="nucleotide sequence ID" value="NZ_BAABFG010000005.1"/>
</dbReference>
<dbReference type="GO" id="GO:0003677">
    <property type="term" value="F:DNA binding"/>
    <property type="evidence" value="ECO:0007669"/>
    <property type="project" value="UniProtKB-KW"/>
</dbReference>
<dbReference type="PANTHER" id="PTHR44688:SF16">
    <property type="entry name" value="DNA-BINDING TRANSCRIPTIONAL ACTIVATOR DEVR_DOSR"/>
    <property type="match status" value="1"/>
</dbReference>
<dbReference type="SUPFAM" id="SSF46894">
    <property type="entry name" value="C-terminal effector domain of the bipartite response regulators"/>
    <property type="match status" value="1"/>
</dbReference>
<evidence type="ECO:0000256" key="1">
    <source>
        <dbReference type="ARBA" id="ARBA00023015"/>
    </source>
</evidence>
<dbReference type="EMBL" id="JACHNB010000001">
    <property type="protein sequence ID" value="MBB4745116.1"/>
    <property type="molecule type" value="Genomic_DNA"/>
</dbReference>
<dbReference type="Gene3D" id="1.10.10.10">
    <property type="entry name" value="Winged helix-like DNA-binding domain superfamily/Winged helix DNA-binding domain"/>
    <property type="match status" value="1"/>
</dbReference>
<dbReference type="SMART" id="SM00421">
    <property type="entry name" value="HTH_LUXR"/>
    <property type="match status" value="1"/>
</dbReference>
<evidence type="ECO:0000259" key="4">
    <source>
        <dbReference type="PROSITE" id="PS50043"/>
    </source>
</evidence>
<keyword evidence="2" id="KW-0238">DNA-binding</keyword>
<keyword evidence="3" id="KW-0804">Transcription</keyword>
<accession>A0A7W7H6W6</accession>
<protein>
    <submittedName>
        <fullName evidence="5">LuxR family maltose regulon positive regulatory protein</fullName>
    </submittedName>
</protein>
<evidence type="ECO:0000256" key="3">
    <source>
        <dbReference type="ARBA" id="ARBA00023163"/>
    </source>
</evidence>
<reference evidence="5 6" key="1">
    <citation type="submission" date="2020-08" db="EMBL/GenBank/DDBJ databases">
        <title>Sequencing the genomes of 1000 actinobacteria strains.</title>
        <authorList>
            <person name="Klenk H.-P."/>
        </authorList>
    </citation>
    <scope>NUCLEOTIDE SEQUENCE [LARGE SCALE GENOMIC DNA]</scope>
    <source>
        <strain evidence="5 6">DSM 45809</strain>
    </source>
</reference>
<keyword evidence="1" id="KW-0805">Transcription regulation</keyword>
<dbReference type="Proteomes" id="UP000546162">
    <property type="component" value="Unassembled WGS sequence"/>
</dbReference>
<dbReference type="InterPro" id="IPR011990">
    <property type="entry name" value="TPR-like_helical_dom_sf"/>
</dbReference>
<gene>
    <name evidence="5" type="ORF">BJY16_008575</name>
</gene>
<evidence type="ECO:0000313" key="5">
    <source>
        <dbReference type="EMBL" id="MBB4745116.1"/>
    </source>
</evidence>
<name>A0A7W7H6W6_9ACTN</name>
<dbReference type="Gene3D" id="1.25.40.10">
    <property type="entry name" value="Tetratricopeptide repeat domain"/>
    <property type="match status" value="1"/>
</dbReference>
<dbReference type="SUPFAM" id="SSF52540">
    <property type="entry name" value="P-loop containing nucleoside triphosphate hydrolases"/>
    <property type="match status" value="1"/>
</dbReference>
<proteinExistence type="predicted"/>
<evidence type="ECO:0000313" key="6">
    <source>
        <dbReference type="Proteomes" id="UP000546162"/>
    </source>
</evidence>
<evidence type="ECO:0000256" key="2">
    <source>
        <dbReference type="ARBA" id="ARBA00023125"/>
    </source>
</evidence>
<comment type="caution">
    <text evidence="5">The sequence shown here is derived from an EMBL/GenBank/DDBJ whole genome shotgun (WGS) entry which is preliminary data.</text>
</comment>
<dbReference type="Pfam" id="PF25873">
    <property type="entry name" value="WHD_MalT"/>
    <property type="match status" value="1"/>
</dbReference>
<dbReference type="GO" id="GO:0006355">
    <property type="term" value="P:regulation of DNA-templated transcription"/>
    <property type="evidence" value="ECO:0007669"/>
    <property type="project" value="InterPro"/>
</dbReference>
<dbReference type="InterPro" id="IPR036388">
    <property type="entry name" value="WH-like_DNA-bd_sf"/>
</dbReference>
<dbReference type="InterPro" id="IPR000792">
    <property type="entry name" value="Tscrpt_reg_LuxR_C"/>
</dbReference>
<dbReference type="InterPro" id="IPR016032">
    <property type="entry name" value="Sig_transdc_resp-reg_C-effctor"/>
</dbReference>
<dbReference type="PANTHER" id="PTHR44688">
    <property type="entry name" value="DNA-BINDING TRANSCRIPTIONAL ACTIVATOR DEVR_DOSR"/>
    <property type="match status" value="1"/>
</dbReference>
<dbReference type="AlphaFoldDB" id="A0A7W7H6W6"/>
<dbReference type="InterPro" id="IPR059106">
    <property type="entry name" value="WHD_MalT"/>
</dbReference>
<dbReference type="PROSITE" id="PS50043">
    <property type="entry name" value="HTH_LUXR_2"/>
    <property type="match status" value="1"/>
</dbReference>
<organism evidence="5 6">
    <name type="scientific">Actinoplanes octamycinicus</name>
    <dbReference type="NCBI Taxonomy" id="135948"/>
    <lineage>
        <taxon>Bacteria</taxon>
        <taxon>Bacillati</taxon>
        <taxon>Actinomycetota</taxon>
        <taxon>Actinomycetes</taxon>
        <taxon>Micromonosporales</taxon>
        <taxon>Micromonosporaceae</taxon>
        <taxon>Actinoplanes</taxon>
    </lineage>
</organism>
<feature type="domain" description="HTH luxR-type" evidence="4">
    <location>
        <begin position="803"/>
        <end position="868"/>
    </location>
</feature>
<dbReference type="Pfam" id="PF00196">
    <property type="entry name" value="GerE"/>
    <property type="match status" value="1"/>
</dbReference>
<sequence>MSADAGTPDRVAPAVLQPLVAAKTSRPRTIRAGVARRRLHELLDAAAGRPVTLVCAGAGWGKTTGVSGWAQERDRPVAWLSVDRHDNDPQVFWAYLLAALRVAGAVPAGNPLADLTSVPADPRERGRLFAAGLARLSADTVLVVDDIQEIDDADVLHELADLLRHPPPPLRLLLVGRTEPPLRLHRLRAAGQLAEIRAEHLAFGHDEAAEIVGRHGLALSAEEMSALVARTEGWATGLQLAATFLAGHGGTRTITDFAGDVRGVDDYLTEEVLADRTRRQRRFLLQTSICENVCAGLADAITQRTDGQRILEELEHDNDFVVRLGAKPLWFRYHQLLRDVLGHRLRVETPGVLPDLHRRAARWHAANNSVLEALAHAVSARDWAFVGRLVTAQAAPLMVSAHRPALVKILRRVPAERLTSTPELLICAALLLFHAGDYDAIPARLFAARELLHGRPDAVREPVEIMARTLQLAADRAAGDMPALLAGANRLLDLVAQARTVPVPAVAQNRAIALGARGVALLWSGRTGEAERELWAGANAARAAGVELPEVNATGHLALLKVMSGAVHEAAALAGGAVDLAEQRGWRYALQTVPAYFALALVRLERHDLDGARQALQDGLRGHHSDPEVSQRLVSLGVQARLAIARGNVGAARRALDEARQDRHPRLRVRALERWLARTEAAVEFAAGADPGDAEPLLAARAAYLKGDVRQAQRLLGEVTVAERDTVGRVEAGILAALLADARGQSVRAADLLADAVTRAAEEGIRRPFLIPADPRLDGLLQRMRLLAPLVADFVGELRPARAEQPAESLSERETEVLRYLATMLTAAEIAADLGVSVNTVKAHMRAVYRKLGASRRTEAVTLAQNSGLL</sequence>
<dbReference type="PRINTS" id="PR00038">
    <property type="entry name" value="HTHLUXR"/>
</dbReference>
<keyword evidence="6" id="KW-1185">Reference proteome</keyword>
<dbReference type="CDD" id="cd06170">
    <property type="entry name" value="LuxR_C_like"/>
    <property type="match status" value="1"/>
</dbReference>